<organism evidence="1 2">
    <name type="scientific">Faecalibacterium prausnitzii</name>
    <dbReference type="NCBI Taxonomy" id="853"/>
    <lineage>
        <taxon>Bacteria</taxon>
        <taxon>Bacillati</taxon>
        <taxon>Bacillota</taxon>
        <taxon>Clostridia</taxon>
        <taxon>Eubacteriales</taxon>
        <taxon>Oscillospiraceae</taxon>
        <taxon>Faecalibacterium</taxon>
    </lineage>
</organism>
<protein>
    <submittedName>
        <fullName evidence="1">Uncharacterized protein</fullName>
    </submittedName>
</protein>
<proteinExistence type="predicted"/>
<gene>
    <name evidence="1" type="ORF">DWZ25_05805</name>
</gene>
<dbReference type="Proteomes" id="UP000260782">
    <property type="component" value="Unassembled WGS sequence"/>
</dbReference>
<dbReference type="AlphaFoldDB" id="A0A3E2TZB5"/>
<reference evidence="1 2" key="1">
    <citation type="submission" date="2018-08" db="EMBL/GenBank/DDBJ databases">
        <title>A genome reference for cultivated species of the human gut microbiota.</title>
        <authorList>
            <person name="Zou Y."/>
            <person name="Xue W."/>
            <person name="Luo G."/>
        </authorList>
    </citation>
    <scope>NUCLEOTIDE SEQUENCE [LARGE SCALE GENOMIC DNA]</scope>
    <source>
        <strain evidence="1 2">AF31-14AC</strain>
    </source>
</reference>
<dbReference type="EMBL" id="QVES01000004">
    <property type="protein sequence ID" value="RGB88090.1"/>
    <property type="molecule type" value="Genomic_DNA"/>
</dbReference>
<evidence type="ECO:0000313" key="2">
    <source>
        <dbReference type="Proteomes" id="UP000260782"/>
    </source>
</evidence>
<comment type="caution">
    <text evidence="1">The sequence shown here is derived from an EMBL/GenBank/DDBJ whole genome shotgun (WGS) entry which is preliminary data.</text>
</comment>
<dbReference type="RefSeq" id="WP_117529664.1">
    <property type="nucleotide sequence ID" value="NZ_QVES01000004.1"/>
</dbReference>
<accession>A0A3E2TZB5</accession>
<name>A0A3E2TZB5_9FIRM</name>
<sequence length="92" mass="10456">MIHLIGNYYMTADKKPGCPYVVGIPRQTEDKRVIMRQARYYPTLVRAVTETAEIALRDKIASGEIVTLKAAVEEFRSIKDEILNNIKNETEG</sequence>
<evidence type="ECO:0000313" key="1">
    <source>
        <dbReference type="EMBL" id="RGB88090.1"/>
    </source>
</evidence>